<keyword evidence="1 2" id="KW-0238">DNA-binding</keyword>
<dbReference type="PATRIC" id="fig|702438.4.peg.1392"/>
<dbReference type="PANTHER" id="PTHR30055:SF235">
    <property type="entry name" value="TRANSCRIPTIONAL REGULATORY PROTEIN"/>
    <property type="match status" value="1"/>
</dbReference>
<dbReference type="InterPro" id="IPR001647">
    <property type="entry name" value="HTH_TetR"/>
</dbReference>
<dbReference type="Gene3D" id="1.10.357.10">
    <property type="entry name" value="Tetracycline Repressor, domain 2"/>
    <property type="match status" value="1"/>
</dbReference>
<dbReference type="Pfam" id="PF00440">
    <property type="entry name" value="TetR_N"/>
    <property type="match status" value="1"/>
</dbReference>
<evidence type="ECO:0000313" key="4">
    <source>
        <dbReference type="EMBL" id="EGV31601.1"/>
    </source>
</evidence>
<dbReference type="OrthoDB" id="836882at2"/>
<evidence type="ECO:0000256" key="2">
    <source>
        <dbReference type="PROSITE-ProRule" id="PRU00335"/>
    </source>
</evidence>
<name>G1WBZ7_9BACT</name>
<dbReference type="InterPro" id="IPR009057">
    <property type="entry name" value="Homeodomain-like_sf"/>
</dbReference>
<dbReference type="SUPFAM" id="SSF46689">
    <property type="entry name" value="Homeodomain-like"/>
    <property type="match status" value="1"/>
</dbReference>
<dbReference type="HOGENOM" id="CLU_091688_2_0_10"/>
<dbReference type="GO" id="GO:0000976">
    <property type="term" value="F:transcription cis-regulatory region binding"/>
    <property type="evidence" value="ECO:0007669"/>
    <property type="project" value="TreeGrafter"/>
</dbReference>
<dbReference type="eggNOG" id="COG1309">
    <property type="taxonomic scope" value="Bacteria"/>
</dbReference>
<sequence>MKNREQTEEKILEAVGSIIENQGFEKVGINAITTEAGVSKMLIYRYFGGVEELIAQYLIQKDYWANTDAAIINPEAVGDSIKSMFRRQVEQLRNDITLRRLYRWELSTNNQNIRQLRNRREENGCRLIKMVSALTGCPDAQVAALASILSASISYLALLEDQCQSYNGICLQTDEGWNQLMQGIEMIIDLWIKHIRK</sequence>
<accession>G1WBZ7</accession>
<evidence type="ECO:0000313" key="5">
    <source>
        <dbReference type="Proteomes" id="UP000005141"/>
    </source>
</evidence>
<dbReference type="PROSITE" id="PS50977">
    <property type="entry name" value="HTH_TETR_2"/>
    <property type="match status" value="1"/>
</dbReference>
<dbReference type="PANTHER" id="PTHR30055">
    <property type="entry name" value="HTH-TYPE TRANSCRIPTIONAL REGULATOR RUTR"/>
    <property type="match status" value="1"/>
</dbReference>
<proteinExistence type="predicted"/>
<dbReference type="RefSeq" id="WP_004380384.1">
    <property type="nucleotide sequence ID" value="NZ_JH114215.1"/>
</dbReference>
<dbReference type="InterPro" id="IPR050109">
    <property type="entry name" value="HTH-type_TetR-like_transc_reg"/>
</dbReference>
<dbReference type="GeneID" id="95425977"/>
<keyword evidence="5" id="KW-1185">Reference proteome</keyword>
<protein>
    <recommendedName>
        <fullName evidence="3">HTH tetR-type domain-containing protein</fullName>
    </recommendedName>
</protein>
<reference evidence="4 5" key="1">
    <citation type="submission" date="2011-07" db="EMBL/GenBank/DDBJ databases">
        <title>The Genome Sequence of Prevotella oulorum F0390.</title>
        <authorList>
            <consortium name="The Broad Institute Genome Sequencing Platform"/>
            <consortium name="The Broad Institute Genome Sequencing Center for Infectious Disease"/>
            <person name="Earl A."/>
            <person name="Ward D."/>
            <person name="Feldgarden M."/>
            <person name="Gevers D."/>
            <person name="Izard J."/>
            <person name="Ganesan A."/>
            <person name="Baranova O.V."/>
            <person name="Blanton J.M."/>
            <person name="Tanner A.C."/>
            <person name="Dewhirst F.E."/>
            <person name="Young S.K."/>
            <person name="Zeng Q."/>
            <person name="Gargeya S."/>
            <person name="Fitzgerald M."/>
            <person name="Haas B."/>
            <person name="Abouelleil A."/>
            <person name="Alvarado L."/>
            <person name="Arachchi H.M."/>
            <person name="Berlin A."/>
            <person name="Brown A."/>
            <person name="Chapman S.B."/>
            <person name="Chen Z."/>
            <person name="Dunbar C."/>
            <person name="Freedman E."/>
            <person name="Gearin G."/>
            <person name="Gellesch M."/>
            <person name="Goldberg J."/>
            <person name="Griggs A."/>
            <person name="Gujja S."/>
            <person name="Heiman D."/>
            <person name="Howarth C."/>
            <person name="Larson L."/>
            <person name="Lui A."/>
            <person name="MacDonald P.J.P."/>
            <person name="Mehta T."/>
            <person name="Montmayeur A."/>
            <person name="Murphy C."/>
            <person name="Neiman D."/>
            <person name="Pearson M."/>
            <person name="Priest M."/>
            <person name="Roberts A."/>
            <person name="Saif S."/>
            <person name="Shea T."/>
            <person name="Shenoy N."/>
            <person name="Sisk P."/>
            <person name="Stolte C."/>
            <person name="Sykes S."/>
            <person name="Wortman J."/>
            <person name="Nusbaum C."/>
            <person name="Birren B."/>
        </authorList>
    </citation>
    <scope>NUCLEOTIDE SEQUENCE [LARGE SCALE GENOMIC DNA]</scope>
    <source>
        <strain evidence="4 5">F0390</strain>
    </source>
</reference>
<feature type="DNA-binding region" description="H-T-H motif" evidence="2">
    <location>
        <begin position="28"/>
        <end position="47"/>
    </location>
</feature>
<dbReference type="Proteomes" id="UP000005141">
    <property type="component" value="Unassembled WGS sequence"/>
</dbReference>
<comment type="caution">
    <text evidence="4">The sequence shown here is derived from an EMBL/GenBank/DDBJ whole genome shotgun (WGS) entry which is preliminary data.</text>
</comment>
<evidence type="ECO:0000259" key="3">
    <source>
        <dbReference type="PROSITE" id="PS50977"/>
    </source>
</evidence>
<gene>
    <name evidence="4" type="ORF">HMPREF9431_01348</name>
</gene>
<dbReference type="AlphaFoldDB" id="G1WBZ7"/>
<organism evidence="4 5">
    <name type="scientific">Segatella oulorum F0390</name>
    <dbReference type="NCBI Taxonomy" id="702438"/>
    <lineage>
        <taxon>Bacteria</taxon>
        <taxon>Pseudomonadati</taxon>
        <taxon>Bacteroidota</taxon>
        <taxon>Bacteroidia</taxon>
        <taxon>Bacteroidales</taxon>
        <taxon>Prevotellaceae</taxon>
        <taxon>Segatella</taxon>
    </lineage>
</organism>
<feature type="domain" description="HTH tetR-type" evidence="3">
    <location>
        <begin position="5"/>
        <end position="65"/>
    </location>
</feature>
<dbReference type="GO" id="GO:0003700">
    <property type="term" value="F:DNA-binding transcription factor activity"/>
    <property type="evidence" value="ECO:0007669"/>
    <property type="project" value="TreeGrafter"/>
</dbReference>
<evidence type="ECO:0000256" key="1">
    <source>
        <dbReference type="ARBA" id="ARBA00023125"/>
    </source>
</evidence>
<dbReference type="PRINTS" id="PR00455">
    <property type="entry name" value="HTHTETR"/>
</dbReference>
<dbReference type="EMBL" id="ADGI01000044">
    <property type="protein sequence ID" value="EGV31601.1"/>
    <property type="molecule type" value="Genomic_DNA"/>
</dbReference>